<keyword evidence="3" id="KW-1185">Reference proteome</keyword>
<evidence type="ECO:0000313" key="2">
    <source>
        <dbReference type="EMBL" id="MCO5723916.1"/>
    </source>
</evidence>
<accession>A0ABT1AV35</accession>
<feature type="transmembrane region" description="Helical" evidence="1">
    <location>
        <begin position="12"/>
        <end position="29"/>
    </location>
</feature>
<gene>
    <name evidence="2" type="ORF">NG653_03545</name>
</gene>
<name>A0ABT1AV35_9FLAO</name>
<keyword evidence="1" id="KW-0812">Transmembrane</keyword>
<organism evidence="2 3">
    <name type="scientific">Robiginitalea marina</name>
    <dbReference type="NCBI Taxonomy" id="2954105"/>
    <lineage>
        <taxon>Bacteria</taxon>
        <taxon>Pseudomonadati</taxon>
        <taxon>Bacteroidota</taxon>
        <taxon>Flavobacteriia</taxon>
        <taxon>Flavobacteriales</taxon>
        <taxon>Flavobacteriaceae</taxon>
        <taxon>Robiginitalea</taxon>
    </lineage>
</organism>
<dbReference type="EMBL" id="JAMXIB010000002">
    <property type="protein sequence ID" value="MCO5723916.1"/>
    <property type="molecule type" value="Genomic_DNA"/>
</dbReference>
<reference evidence="2 3" key="1">
    <citation type="submission" date="2022-06" db="EMBL/GenBank/DDBJ databases">
        <authorList>
            <person name="Xuan X."/>
        </authorList>
    </citation>
    <scope>NUCLEOTIDE SEQUENCE [LARGE SCALE GENOMIC DNA]</scope>
    <source>
        <strain evidence="2 3">2V75</strain>
    </source>
</reference>
<evidence type="ECO:0000313" key="3">
    <source>
        <dbReference type="Proteomes" id="UP001206312"/>
    </source>
</evidence>
<evidence type="ECO:0000256" key="1">
    <source>
        <dbReference type="SAM" id="Phobius"/>
    </source>
</evidence>
<keyword evidence="1" id="KW-0472">Membrane</keyword>
<sequence length="187" mass="21188">MKKTFREIVLQIIPVMIGVYLGFVVSDWADARKREGQTRLFLESLRSEIASNRDVLEMVQEYHLMLRDSSQAYAAGKIKGKPRFFEGTRIMKLTSSAYQTGIQTGIINELPLGKIQAVNSLYTFQNEYNEFGTLMMASLIDKDFSDDPEDIRKIAQFLAVTMTDVVIKETDLLQGYGSLLEELDASP</sequence>
<dbReference type="Proteomes" id="UP001206312">
    <property type="component" value="Unassembled WGS sequence"/>
</dbReference>
<protein>
    <submittedName>
        <fullName evidence="2">Uncharacterized protein</fullName>
    </submittedName>
</protein>
<proteinExistence type="predicted"/>
<dbReference type="RefSeq" id="WP_252740290.1">
    <property type="nucleotide sequence ID" value="NZ_JAMXIB010000002.1"/>
</dbReference>
<keyword evidence="1" id="KW-1133">Transmembrane helix</keyword>
<comment type="caution">
    <text evidence="2">The sequence shown here is derived from an EMBL/GenBank/DDBJ whole genome shotgun (WGS) entry which is preliminary data.</text>
</comment>